<dbReference type="CDD" id="cd08662">
    <property type="entry name" value="M13"/>
    <property type="match status" value="1"/>
</dbReference>
<gene>
    <name evidence="10" type="ORF">WDS16_23780</name>
</gene>
<evidence type="ECO:0000256" key="5">
    <source>
        <dbReference type="ARBA" id="ARBA00022801"/>
    </source>
</evidence>
<accession>A0ABZ2PGF1</accession>
<dbReference type="PANTHER" id="PTHR11733">
    <property type="entry name" value="ZINC METALLOPROTEASE FAMILY M13 NEPRILYSIN-RELATED"/>
    <property type="match status" value="1"/>
</dbReference>
<reference evidence="10 11" key="1">
    <citation type="submission" date="2024-03" db="EMBL/GenBank/DDBJ databases">
        <title>Natural products discovery in diverse microorganisms through a two-stage MS feature dereplication strategy.</title>
        <authorList>
            <person name="Zhang R."/>
        </authorList>
    </citation>
    <scope>NUCLEOTIDE SEQUENCE [LARGE SCALE GENOMIC DNA]</scope>
    <source>
        <strain evidence="10 11">18930</strain>
    </source>
</reference>
<keyword evidence="5" id="KW-0378">Hydrolase</keyword>
<keyword evidence="3" id="KW-0645">Protease</keyword>
<evidence type="ECO:0000256" key="2">
    <source>
        <dbReference type="ARBA" id="ARBA00007357"/>
    </source>
</evidence>
<organism evidence="10 11">
    <name type="scientific">Rhodococcus sovatensis</name>
    <dbReference type="NCBI Taxonomy" id="1805840"/>
    <lineage>
        <taxon>Bacteria</taxon>
        <taxon>Bacillati</taxon>
        <taxon>Actinomycetota</taxon>
        <taxon>Actinomycetes</taxon>
        <taxon>Mycobacteriales</taxon>
        <taxon>Nocardiaceae</taxon>
        <taxon>Rhodococcus</taxon>
    </lineage>
</organism>
<dbReference type="PANTHER" id="PTHR11733:SF167">
    <property type="entry name" value="FI17812P1-RELATED"/>
    <property type="match status" value="1"/>
</dbReference>
<keyword evidence="6" id="KW-0862">Zinc</keyword>
<dbReference type="InterPro" id="IPR042089">
    <property type="entry name" value="Peptidase_M13_dom_2"/>
</dbReference>
<dbReference type="PROSITE" id="PS51885">
    <property type="entry name" value="NEPRILYSIN"/>
    <property type="match status" value="1"/>
</dbReference>
<dbReference type="EMBL" id="CP147846">
    <property type="protein sequence ID" value="WXG68193.1"/>
    <property type="molecule type" value="Genomic_DNA"/>
</dbReference>
<dbReference type="Gene3D" id="3.40.390.10">
    <property type="entry name" value="Collagenase (Catalytic Domain)"/>
    <property type="match status" value="1"/>
</dbReference>
<evidence type="ECO:0000313" key="10">
    <source>
        <dbReference type="EMBL" id="WXG68193.1"/>
    </source>
</evidence>
<dbReference type="Pfam" id="PF05649">
    <property type="entry name" value="Peptidase_M13_N"/>
    <property type="match status" value="1"/>
</dbReference>
<evidence type="ECO:0000256" key="6">
    <source>
        <dbReference type="ARBA" id="ARBA00022833"/>
    </source>
</evidence>
<evidence type="ECO:0000313" key="11">
    <source>
        <dbReference type="Proteomes" id="UP001432000"/>
    </source>
</evidence>
<comment type="similarity">
    <text evidence="2">Belongs to the peptidase M13 family.</text>
</comment>
<evidence type="ECO:0000256" key="7">
    <source>
        <dbReference type="ARBA" id="ARBA00023049"/>
    </source>
</evidence>
<evidence type="ECO:0000256" key="1">
    <source>
        <dbReference type="ARBA" id="ARBA00001947"/>
    </source>
</evidence>
<name>A0ABZ2PGF1_9NOCA</name>
<dbReference type="PRINTS" id="PR00786">
    <property type="entry name" value="NEPRILYSIN"/>
</dbReference>
<comment type="cofactor">
    <cofactor evidence="1">
        <name>Zn(2+)</name>
        <dbReference type="ChEBI" id="CHEBI:29105"/>
    </cofactor>
</comment>
<dbReference type="SUPFAM" id="SSF55486">
    <property type="entry name" value="Metalloproteases ('zincins'), catalytic domain"/>
    <property type="match status" value="1"/>
</dbReference>
<keyword evidence="7" id="KW-0482">Metalloprotease</keyword>
<dbReference type="InterPro" id="IPR000718">
    <property type="entry name" value="Peptidase_M13"/>
</dbReference>
<dbReference type="Gene3D" id="1.10.1380.10">
    <property type="entry name" value="Neutral endopeptidase , domain2"/>
    <property type="match status" value="1"/>
</dbReference>
<keyword evidence="4" id="KW-0479">Metal-binding</keyword>
<feature type="domain" description="Peptidase M13 C-terminal" evidence="8">
    <location>
        <begin position="454"/>
        <end position="657"/>
    </location>
</feature>
<evidence type="ECO:0000259" key="8">
    <source>
        <dbReference type="Pfam" id="PF01431"/>
    </source>
</evidence>
<feature type="domain" description="Peptidase M13 N-terminal" evidence="9">
    <location>
        <begin position="29"/>
        <end position="402"/>
    </location>
</feature>
<dbReference type="Proteomes" id="UP001432000">
    <property type="component" value="Chromosome"/>
</dbReference>
<dbReference type="InterPro" id="IPR008753">
    <property type="entry name" value="Peptidase_M13_N"/>
</dbReference>
<dbReference type="InterPro" id="IPR024079">
    <property type="entry name" value="MetalloPept_cat_dom_sf"/>
</dbReference>
<evidence type="ECO:0000256" key="3">
    <source>
        <dbReference type="ARBA" id="ARBA00022670"/>
    </source>
</evidence>
<sequence length="660" mass="73485">MTTLDSSSDSGQVNSGIDLRYTDESTRAQDDLFVHVNGKWLDDYAIPADRAVDGAFRTLYDRAEEDVRTIIQESAESNPPVGTDAQKIGDLYSSFLDADAVEEAGLSPIADELASVADAGDLVTLAEVLGSLQRTGVGGAIGHYVDTDAKNSSRYLVHVTQSGIGLPDESYYREDNYANIREAYIAHIAKMFSIAGLPYDAQRVFDLETELAAGHWDVVARRDAEKSYNLVDFDTLVGNEPGFNWTAWMSGLGGSSEQFAEIVVGQPSFLSTFTRLWVSADIEDWKAWLAWRVVHSRAPYLTAALVEENFAFYGTTLSGTEENRERWKRGVSLVQDLLGEAVGKLYVERHFPADAKARMQVLVANLQEAYRRNITDLEWMSPETRQKALDKLDKFTPKIGYPDRWRDYSAVQIDASDLLGNYRRGYIAEYQRDLDKLGGPVDRDEWFMTPQTVNAYYNPGMNEIVFPAAILQPPFFDPEADDAANYGGIGAVIGHEIGHGFDDQGAKYDGDGNMIDWWTDSDRSEFGKRTTALIDQYNEFEPKALPGHKVNGQFTIGENIGDLGGLSIAVAAYKIALDGKDAPILDGLTGLQRVFFGWSQVWRTKARDEEAIRRLAVDPHSPAEFRCNGVVRNLDSFHEAFDVKSGDALYLDPAERVRIW</sequence>
<keyword evidence="11" id="KW-1185">Reference proteome</keyword>
<dbReference type="InterPro" id="IPR018497">
    <property type="entry name" value="Peptidase_M13_C"/>
</dbReference>
<proteinExistence type="inferred from homology"/>
<protein>
    <submittedName>
        <fullName evidence="10">M13 family metallopeptidase</fullName>
    </submittedName>
</protein>
<evidence type="ECO:0000256" key="4">
    <source>
        <dbReference type="ARBA" id="ARBA00022723"/>
    </source>
</evidence>
<dbReference type="Pfam" id="PF01431">
    <property type="entry name" value="Peptidase_M13"/>
    <property type="match status" value="1"/>
</dbReference>
<evidence type="ECO:0000259" key="9">
    <source>
        <dbReference type="Pfam" id="PF05649"/>
    </source>
</evidence>